<evidence type="ECO:0000256" key="12">
    <source>
        <dbReference type="ARBA" id="ARBA00074460"/>
    </source>
</evidence>
<feature type="domain" description="Cadherin" evidence="17">
    <location>
        <begin position="1998"/>
        <end position="2105"/>
    </location>
</feature>
<dbReference type="InterPro" id="IPR032455">
    <property type="entry name" value="Cadherin_C"/>
</dbReference>
<feature type="compositionally biased region" description="Polar residues" evidence="15">
    <location>
        <begin position="2634"/>
        <end position="2669"/>
    </location>
</feature>
<keyword evidence="4 16" id="KW-0812">Transmembrane</keyword>
<protein>
    <recommendedName>
        <fullName evidence="13">Protocadherin gamma-C3</fullName>
    </recommendedName>
    <alternativeName>
        <fullName evidence="12">Protocadherin gamma-C5</fullName>
    </alternativeName>
</protein>
<feature type="domain" description="Cadherin" evidence="17">
    <location>
        <begin position="94"/>
        <end position="200"/>
    </location>
</feature>
<feature type="domain" description="Cadherin" evidence="17">
    <location>
        <begin position="2210"/>
        <end position="2319"/>
    </location>
</feature>
<evidence type="ECO:0000256" key="13">
    <source>
        <dbReference type="ARBA" id="ARBA00074462"/>
    </source>
</evidence>
<sequence>TAIKVFNRPWFSLKTCGIASFITLHWLSWLRWVSDVRILPRSSGCKLWKEAKGKKFLAEELPLSEMVPEAWRRGLVSTGRVVGVLFLLGALHKASAAIRYETLEEREKGFSVGNVVQDLGLDLSSLSARRLRVVSGASRRFFEVNRQTGEMFVNDRLDREELCGTVPSCTVTLELVVESPLELFSAEVVIQDINDNNPAFPTQEMKLEISEALAPGTRFPLESAHDPDVGSNSLQTYELSRNEYFALRVQTREDSTKYAELVLERALDREREPSVQLVLTALDGGTPARSASLPISITVLDANDNAPAFNQSLYRARVLEDAPPGTLVVQVLATDLDEGPNGEIIYSFGSHNRAGVRELFSLDLVTGMLTIKGRLDFEDTKLHEIYIQAKDKGANPEGAHCKVLVEVVDVNDNVPEITVTSVYSPVPEDAPLGTVIALLSVTDLDAGENGLVTCEVPPGLPFSLTSSLKNYFTLKTSAALDRETVPEYNLSITARDAGTPSLSALTTVWVQVLDINDNPPQSSQYSYDVYIEENNLPGVPILNLSVWDPDAPQNARLSFSLLEQGAETGLVGHYFTINRDSGIVSSLVPLDYEDRREFELIAHISDGGTPVLTTNISVNIFVTDCNDNPPQVLYPRPDLSSVETLPRGTAAGYVVTRVVGWDPDAGHNAWLSYSLLGAPNQSLFAVGLHTGQVSTARPVQDTDSPRQTLTVLIKDNGAPSLSTTATLTVSVTEETPEARAEFPSGAAPKEQNKNLTFYLLLSLILVSVGFAVTILGVIIFKVYKWKQSRDLYRTPVSSLYRTPGPSLHADAVRGGLMPPHLYHQVYLTTDSRRSDPLLKKPGVASPLASCQNTLRSCDPVFYRQVSRTSVAAMLRKVRSWVEICRGATLLFLFCHLGYVCGQIRYPVPEESQEGTFVGNVAQDFLLDTESLSARRLQVAGEVNQRHFRVDLDSGALLIKNPIDREALCGLSASCIVPLEFVTEGPLEMYRAEVEIVDVNDHAPRFPRQQLDLEIGEAAPPGQRFPLEKAQDADVGSNSISSYRLSSNEHFALDVKKRSDGSLVPELLLEKPLDREKQSDYRLVLTAVDGGNPPRSGTAELRVSVLDVNDNAPAFQQSSYRISVLESAPAGMLLIQLNASDPDLGPSGNITFSFSGHTPDRVRSLFSLHPTTGKLTLQGPLDFESENYYEFDVRARDGGSPAMEQHCSLRVDLLDVNDNAPHITVTSELGTLPESAEPGTVVALISVQDPDSGSNGDVSLHIPDHLPFALKSAFRNQFSLVTAGPLDREAKSSYDIMVTAADAGNPPLSTHRTIFLNISDVNDNPPSFFQRSHEVFVPENNRPGDLLCSLAASDPDSGLNALISYSLLEPRNRDVSASSFISLNPQTGAVHATRSFDYEQTQTLQFEVQARDRGNPPLSSTVTVRLFVLDLNDNAPAVLRPRARPGSLCPQALPPSVGAGHLVTKVTAVDLDSGYNAWVSYQLLEAPDPSLFAVSRYAGEVRTAVPIPADLPPQKLVIVVKDSGSPPLSTSVTLLVSLEEDTHPVVPDLRESSAPREGESRLTLYLAVSLVAICFVSFGSFVALLSKCLRGAACGVTCFPAGTCACLTRSRRREGLPPSNGILRIQLGSDDPIKFVDVGGHSHGCTPLASAPTRSDSFMMVKSPSAPMAGEPVRPSCPPSDLLYGLELHSASIPSPKPTPAIRHSVTKNCCRQTNLRAVFKRLKGDKKFQLLYSKPWVYLGDRTAQSQCPGRDFWVMGPHTRPLLAGKWQVLCMLSLCCWGWVSGQLRYSVVEESEPGTLVGNVAQDLGLKVTDLLSRRLRLGSEENGHYFSLSLMSGALAVNQKIDRESLCGASTSCLLPVQVVTEHPLELNRVEVEILDLNDNSPSFATPEREVRISESAALGAQFPLDSAQDPDVGTNTVSFYTLSPSRHFTLHVKTLKDGKLFPELVLEQQLDREAQARHQLVLTAVDGGIPARSGTTLISVTVLDINDNAPTFQSSVLRVGLPENAPIGTLLLRLNATDPDEGTNGQLEYSFGDHTSEAVRNLFRLDPNSGAIHVLGPIDFEESSFYEIHARARDQGQPAMEGHCVIQVDVGDANDNAPEVLLASLVNPVLESTPVGTVVGLFNVRDRDSGRNGEVSLEISPDLPFQIKPSENHYSLLTSQPLDRETRSHYIIKLQASDGGSPPLHAHLTIRLNISDVNDNAPYFTQQLYTAYIPENRPPGSLLCTVAASDPDSGDNARLTYSIVGNQIQGAPASSFVYVNPEDGRVFAQRTFDYELLQMLQIVVGVRDSGSPPMYANTSLHVFVLDQNDNAPAVLHPRPGQELSAPQRLPRSIPPGSLVTKVTAVDADAGHNAWLSYSLLPQSTAPGLFLVSAHTGEVRTARALLDEDSNTQQVVVLVKDNGDPSLSSTATVLLVLEDEDPEEMPKSSDFLTNPPERSDLTLYLIVALAATSLLSLVTFTFLSAKCLRGHADGDGGGGQCCRRQDSPSREFYKQSSPNLQVSSDGTLKYMEVTLRPTDSQSHCYRTCFSPASDGSDFTFLRPLSVQQPTALALEPETFRSRSNTRSNTLRERSQVRGQAPSACPLRDFELASSLLRPAQPLAVLHQLPGGGSSDILISHRYSAPFPLFSPQQAPPNTDWRFSQAQRPGTSGSQNGDETGTWPNNQFDTEMLQAMILASASEAADGSSTLGGGAGTMGLSARYGPQFTLQHVPDYRQNVYIPGSNATLTNAAGKRDGKAPAGGNGNKKKSGKKEKK</sequence>
<feature type="region of interest" description="Disordered" evidence="15">
    <location>
        <begin position="2563"/>
        <end position="2586"/>
    </location>
</feature>
<evidence type="ECO:0000256" key="3">
    <source>
        <dbReference type="ARBA" id="ARBA00022475"/>
    </source>
</evidence>
<dbReference type="InterPro" id="IPR050174">
    <property type="entry name" value="Protocadherin/Cadherin-CA"/>
</dbReference>
<feature type="domain" description="Cadherin" evidence="17">
    <location>
        <begin position="418"/>
        <end position="522"/>
    </location>
</feature>
<evidence type="ECO:0000256" key="2">
    <source>
        <dbReference type="ARBA" id="ARBA00004251"/>
    </source>
</evidence>
<dbReference type="SMART" id="SM00112">
    <property type="entry name" value="CA"/>
    <property type="match status" value="18"/>
</dbReference>
<evidence type="ECO:0000313" key="18">
    <source>
        <dbReference type="EMBL" id="KAG8506995.1"/>
    </source>
</evidence>
<dbReference type="InterPro" id="IPR020894">
    <property type="entry name" value="Cadherin_CS"/>
</dbReference>
<feature type="non-terminal residue" evidence="18">
    <location>
        <position position="2760"/>
    </location>
</feature>
<comment type="function">
    <text evidence="1">Potential calcium-dependent cell-adhesion protein. May be involved in the establishment and maintenance of specific neuronal connections in the brain.</text>
</comment>
<feature type="compositionally biased region" description="Basic and acidic residues" evidence="15">
    <location>
        <begin position="2487"/>
        <end position="2497"/>
    </location>
</feature>
<dbReference type="PANTHER" id="PTHR24028">
    <property type="entry name" value="CADHERIN-87A"/>
    <property type="match status" value="1"/>
</dbReference>
<accession>A0A8J5ZYB6</accession>
<dbReference type="Pfam" id="PF08266">
    <property type="entry name" value="Cadherin_2"/>
    <property type="match status" value="3"/>
</dbReference>
<feature type="domain" description="Cadherin" evidence="17">
    <location>
        <begin position="1223"/>
        <end position="1327"/>
    </location>
</feature>
<keyword evidence="9 16" id="KW-1133">Transmembrane helix</keyword>
<dbReference type="GO" id="GO:0007156">
    <property type="term" value="P:homophilic cell adhesion via plasma membrane adhesion molecules"/>
    <property type="evidence" value="ECO:0007669"/>
    <property type="project" value="InterPro"/>
</dbReference>
<dbReference type="PROSITE" id="PS50268">
    <property type="entry name" value="CADHERIN_2"/>
    <property type="match status" value="18"/>
</dbReference>
<keyword evidence="5" id="KW-0732">Signal</keyword>
<dbReference type="EMBL" id="JAGFMF010012132">
    <property type="protein sequence ID" value="KAG8506995.1"/>
    <property type="molecule type" value="Genomic_DNA"/>
</dbReference>
<dbReference type="GO" id="GO:0005886">
    <property type="term" value="C:plasma membrane"/>
    <property type="evidence" value="ECO:0007669"/>
    <property type="project" value="UniProtKB-SubCell"/>
</dbReference>
<dbReference type="FunFam" id="2.60.40.60:FF:000185">
    <property type="entry name" value="Protocadherin 2 alpha c"/>
    <property type="match status" value="1"/>
</dbReference>
<keyword evidence="7 14" id="KW-0106">Calcium</keyword>
<dbReference type="FunFam" id="2.60.40.60:FF:000001">
    <property type="entry name" value="Protocadherin alpha 2"/>
    <property type="match status" value="2"/>
</dbReference>
<dbReference type="OrthoDB" id="6252479at2759"/>
<dbReference type="InterPro" id="IPR002126">
    <property type="entry name" value="Cadherin-like_dom"/>
</dbReference>
<feature type="transmembrane region" description="Helical" evidence="16">
    <location>
        <begin position="2445"/>
        <end position="2467"/>
    </location>
</feature>
<feature type="domain" description="Cadherin" evidence="17">
    <location>
        <begin position="1452"/>
        <end position="1548"/>
    </location>
</feature>
<dbReference type="FunFam" id="2.60.40.60:FF:000216">
    <property type="entry name" value="protocadherin gamma-C5 isoform X1"/>
    <property type="match status" value="1"/>
</dbReference>
<dbReference type="InterPro" id="IPR031904">
    <property type="entry name" value="Cadherin_CBD"/>
</dbReference>
<evidence type="ECO:0000256" key="16">
    <source>
        <dbReference type="SAM" id="Phobius"/>
    </source>
</evidence>
<organism evidence="18 19">
    <name type="scientific">Galemys pyrenaicus</name>
    <name type="common">Iberian desman</name>
    <name type="synonym">Pyrenean desman</name>
    <dbReference type="NCBI Taxonomy" id="202257"/>
    <lineage>
        <taxon>Eukaryota</taxon>
        <taxon>Metazoa</taxon>
        <taxon>Chordata</taxon>
        <taxon>Craniata</taxon>
        <taxon>Vertebrata</taxon>
        <taxon>Euteleostomi</taxon>
        <taxon>Mammalia</taxon>
        <taxon>Eutheria</taxon>
        <taxon>Laurasiatheria</taxon>
        <taxon>Eulipotyphla</taxon>
        <taxon>Talpidae</taxon>
        <taxon>Galemys</taxon>
    </lineage>
</organism>
<dbReference type="FunFam" id="2.60.40.60:FF:000002">
    <property type="entry name" value="Protocadherin alpha 2"/>
    <property type="match status" value="3"/>
</dbReference>
<dbReference type="InterPro" id="IPR015919">
    <property type="entry name" value="Cadherin-like_sf"/>
</dbReference>
<dbReference type="GO" id="GO:0005509">
    <property type="term" value="F:calcium ion binding"/>
    <property type="evidence" value="ECO:0007669"/>
    <property type="project" value="UniProtKB-UniRule"/>
</dbReference>
<keyword evidence="19" id="KW-1185">Reference proteome</keyword>
<keyword evidence="11" id="KW-0325">Glycoprotein</keyword>
<dbReference type="FunFam" id="2.60.40.60:FF:000007">
    <property type="entry name" value="Protocadherin alpha 2"/>
    <property type="match status" value="1"/>
</dbReference>
<proteinExistence type="predicted"/>
<dbReference type="PRINTS" id="PR00205">
    <property type="entry name" value="CADHERIN"/>
</dbReference>
<feature type="domain" description="Cadherin" evidence="17">
    <location>
        <begin position="1006"/>
        <end position="1114"/>
    </location>
</feature>
<feature type="domain" description="Cadherin" evidence="17">
    <location>
        <begin position="2114"/>
        <end position="2209"/>
    </location>
</feature>
<feature type="transmembrane region" description="Helical" evidence="16">
    <location>
        <begin position="757"/>
        <end position="783"/>
    </location>
</feature>
<dbReference type="Pfam" id="PF15974">
    <property type="entry name" value="Cadherin_tail"/>
    <property type="match status" value="1"/>
</dbReference>
<comment type="subcellular location">
    <subcellularLocation>
        <location evidence="2">Cell membrane</location>
        <topology evidence="2">Single-pass type I membrane protein</topology>
    </subcellularLocation>
</comment>
<evidence type="ECO:0000256" key="8">
    <source>
        <dbReference type="ARBA" id="ARBA00022889"/>
    </source>
</evidence>
<dbReference type="FunFam" id="2.60.40.60:FF:000006">
    <property type="entry name" value="Protocadherin alpha 2"/>
    <property type="match status" value="3"/>
</dbReference>
<feature type="domain" description="Cadherin" evidence="17">
    <location>
        <begin position="2326"/>
        <end position="2432"/>
    </location>
</feature>
<dbReference type="PROSITE" id="PS00232">
    <property type="entry name" value="CADHERIN_1"/>
    <property type="match status" value="8"/>
</dbReference>
<dbReference type="Pfam" id="PF16492">
    <property type="entry name" value="Cadherin_C_2"/>
    <property type="match status" value="2"/>
</dbReference>
<evidence type="ECO:0000256" key="11">
    <source>
        <dbReference type="ARBA" id="ARBA00023180"/>
    </source>
</evidence>
<feature type="compositionally biased region" description="Basic residues" evidence="15">
    <location>
        <begin position="2750"/>
        <end position="2760"/>
    </location>
</feature>
<feature type="region of interest" description="Disordered" evidence="15">
    <location>
        <begin position="2730"/>
        <end position="2760"/>
    </location>
</feature>
<evidence type="ECO:0000256" key="10">
    <source>
        <dbReference type="ARBA" id="ARBA00023136"/>
    </source>
</evidence>
<evidence type="ECO:0000313" key="19">
    <source>
        <dbReference type="Proteomes" id="UP000700334"/>
    </source>
</evidence>
<dbReference type="FunFam" id="2.60.40.60:FF:000018">
    <property type="entry name" value="Protocadherin gamma c3"/>
    <property type="match status" value="2"/>
</dbReference>
<feature type="domain" description="Cadherin" evidence="17">
    <location>
        <begin position="1782"/>
        <end position="1888"/>
    </location>
</feature>
<reference evidence="18" key="1">
    <citation type="journal article" date="2021" name="Evol. Appl.">
        <title>The genome of the Pyrenean desman and the effects of bottlenecks and inbreeding on the genomic landscape of an endangered species.</title>
        <authorList>
            <person name="Escoda L."/>
            <person name="Castresana J."/>
        </authorList>
    </citation>
    <scope>NUCLEOTIDE SEQUENCE</scope>
    <source>
        <strain evidence="18">IBE-C5619</strain>
    </source>
</reference>
<evidence type="ECO:0000256" key="6">
    <source>
        <dbReference type="ARBA" id="ARBA00022737"/>
    </source>
</evidence>
<feature type="domain" description="Cadherin" evidence="17">
    <location>
        <begin position="1328"/>
        <end position="1437"/>
    </location>
</feature>
<dbReference type="InterPro" id="IPR013164">
    <property type="entry name" value="Cadherin_N"/>
</dbReference>
<keyword evidence="6" id="KW-0677">Repeat</keyword>
<feature type="domain" description="Cadherin" evidence="17">
    <location>
        <begin position="1115"/>
        <end position="1222"/>
    </location>
</feature>
<keyword evidence="8" id="KW-0130">Cell adhesion</keyword>
<evidence type="ECO:0000259" key="17">
    <source>
        <dbReference type="PROSITE" id="PS50268"/>
    </source>
</evidence>
<feature type="domain" description="Cadherin" evidence="17">
    <location>
        <begin position="523"/>
        <end position="632"/>
    </location>
</feature>
<feature type="region of interest" description="Disordered" evidence="15">
    <location>
        <begin position="2477"/>
        <end position="2503"/>
    </location>
</feature>
<evidence type="ECO:0000256" key="14">
    <source>
        <dbReference type="PROSITE-ProRule" id="PRU00043"/>
    </source>
</evidence>
<keyword evidence="10 16" id="KW-0472">Membrane</keyword>
<feature type="domain" description="Cadherin" evidence="17">
    <location>
        <begin position="310"/>
        <end position="417"/>
    </location>
</feature>
<feature type="region of interest" description="Disordered" evidence="15">
    <location>
        <begin position="2632"/>
        <end position="2669"/>
    </location>
</feature>
<feature type="domain" description="Cadherin" evidence="17">
    <location>
        <begin position="644"/>
        <end position="750"/>
    </location>
</feature>
<dbReference type="Proteomes" id="UP000700334">
    <property type="component" value="Unassembled WGS sequence"/>
</dbReference>
<evidence type="ECO:0000256" key="9">
    <source>
        <dbReference type="ARBA" id="ARBA00022989"/>
    </source>
</evidence>
<evidence type="ECO:0000256" key="4">
    <source>
        <dbReference type="ARBA" id="ARBA00022692"/>
    </source>
</evidence>
<name>A0A8J5ZYB6_GALPY</name>
<dbReference type="Pfam" id="PF00028">
    <property type="entry name" value="Cadherin"/>
    <property type="match status" value="15"/>
</dbReference>
<comment type="caution">
    <text evidence="18">The sequence shown here is derived from an EMBL/GenBank/DDBJ whole genome shotgun (WGS) entry which is preliminary data.</text>
</comment>
<evidence type="ECO:0000256" key="7">
    <source>
        <dbReference type="ARBA" id="ARBA00022837"/>
    </source>
</evidence>
<feature type="domain" description="Cadherin" evidence="17">
    <location>
        <begin position="1889"/>
        <end position="1997"/>
    </location>
</feature>
<dbReference type="FunFam" id="2.60.40.60:FF:000129">
    <property type="entry name" value="protocadherin alpha-C2 isoform X1"/>
    <property type="match status" value="2"/>
</dbReference>
<keyword evidence="3" id="KW-1003">Cell membrane</keyword>
<dbReference type="CDD" id="cd11304">
    <property type="entry name" value="Cadherin_repeat"/>
    <property type="match status" value="17"/>
</dbReference>
<feature type="domain" description="Cadherin" evidence="17">
    <location>
        <begin position="201"/>
        <end position="309"/>
    </location>
</feature>
<evidence type="ECO:0000256" key="15">
    <source>
        <dbReference type="SAM" id="MobiDB-lite"/>
    </source>
</evidence>
<evidence type="ECO:0000256" key="5">
    <source>
        <dbReference type="ARBA" id="ARBA00022729"/>
    </source>
</evidence>
<dbReference type="FunFam" id="2.60.40.60:FF:000004">
    <property type="entry name" value="Protocadherin 1 gamma 2"/>
    <property type="match status" value="3"/>
</dbReference>
<dbReference type="PANTHER" id="PTHR24028:SF272">
    <property type="entry name" value="PROTOCADHERIN GAMMA-C4"/>
    <property type="match status" value="1"/>
</dbReference>
<dbReference type="SUPFAM" id="SSF49313">
    <property type="entry name" value="Cadherin-like"/>
    <property type="match status" value="18"/>
</dbReference>
<evidence type="ECO:0000256" key="1">
    <source>
        <dbReference type="ARBA" id="ARBA00003436"/>
    </source>
</evidence>
<dbReference type="Gene3D" id="2.60.40.60">
    <property type="entry name" value="Cadherins"/>
    <property type="match status" value="18"/>
</dbReference>
<gene>
    <name evidence="18" type="ORF">J0S82_009404</name>
</gene>
<feature type="domain" description="Cadherin" evidence="17">
    <location>
        <begin position="907"/>
        <end position="1005"/>
    </location>
</feature>